<organism evidence="2 3">
    <name type="scientific">Schizophyllum amplum</name>
    <dbReference type="NCBI Taxonomy" id="97359"/>
    <lineage>
        <taxon>Eukaryota</taxon>
        <taxon>Fungi</taxon>
        <taxon>Dikarya</taxon>
        <taxon>Basidiomycota</taxon>
        <taxon>Agaricomycotina</taxon>
        <taxon>Agaricomycetes</taxon>
        <taxon>Agaricomycetidae</taxon>
        <taxon>Agaricales</taxon>
        <taxon>Schizophyllaceae</taxon>
        <taxon>Schizophyllum</taxon>
    </lineage>
</organism>
<dbReference type="AlphaFoldDB" id="A0A550CF44"/>
<accession>A0A550CF44</accession>
<comment type="caution">
    <text evidence="2">The sequence shown here is derived from an EMBL/GenBank/DDBJ whole genome shotgun (WGS) entry which is preliminary data.</text>
</comment>
<protein>
    <submittedName>
        <fullName evidence="2">Uncharacterized protein</fullName>
    </submittedName>
</protein>
<evidence type="ECO:0000313" key="2">
    <source>
        <dbReference type="EMBL" id="TRM63428.1"/>
    </source>
</evidence>
<name>A0A550CF44_9AGAR</name>
<evidence type="ECO:0000256" key="1">
    <source>
        <dbReference type="SAM" id="MobiDB-lite"/>
    </source>
</evidence>
<feature type="region of interest" description="Disordered" evidence="1">
    <location>
        <begin position="244"/>
        <end position="288"/>
    </location>
</feature>
<evidence type="ECO:0000313" key="3">
    <source>
        <dbReference type="Proteomes" id="UP000320762"/>
    </source>
</evidence>
<dbReference type="OrthoDB" id="3265918at2759"/>
<sequence length="307" mass="34871">MTVCSGLSKLKKLPRVRSVQFRHQTPGSVDFVINPSHAHHHKALDPDNPAWRQWSAKRSIFPTLSASSLLTLRFFPSGMLGRIIPYHLKAPFERPFTPWKDAVRARIADAQEHGTPLGLPAEQAVRDGHAHMSLMFASSVKRQGKRRYMRVSAMRVVKQAINLIVTRDARAGEVVRGRRELLLDEVQGQANADRWILAGWTYVLFTSVEMHAMSQADVVALIRPMLRKAWDIGAALEAEWMREDEEVQKTQSTVPRARPQIPRPEAKPSPRLSLKPRTKIPSSLDGKAEWTLEHTKALIEERRRSSR</sequence>
<reference evidence="2 3" key="1">
    <citation type="journal article" date="2019" name="New Phytol.">
        <title>Comparative genomics reveals unique wood-decay strategies and fruiting body development in the Schizophyllaceae.</title>
        <authorList>
            <person name="Almasi E."/>
            <person name="Sahu N."/>
            <person name="Krizsan K."/>
            <person name="Balint B."/>
            <person name="Kovacs G.M."/>
            <person name="Kiss B."/>
            <person name="Cseklye J."/>
            <person name="Drula E."/>
            <person name="Henrissat B."/>
            <person name="Nagy I."/>
            <person name="Chovatia M."/>
            <person name="Adam C."/>
            <person name="LaButti K."/>
            <person name="Lipzen A."/>
            <person name="Riley R."/>
            <person name="Grigoriev I.V."/>
            <person name="Nagy L.G."/>
        </authorList>
    </citation>
    <scope>NUCLEOTIDE SEQUENCE [LARGE SCALE GENOMIC DNA]</scope>
    <source>
        <strain evidence="2 3">NL-1724</strain>
    </source>
</reference>
<proteinExistence type="predicted"/>
<dbReference type="STRING" id="97359.A0A550CF44"/>
<gene>
    <name evidence="2" type="ORF">BD626DRAFT_568832</name>
</gene>
<dbReference type="EMBL" id="VDMD01000009">
    <property type="protein sequence ID" value="TRM63428.1"/>
    <property type="molecule type" value="Genomic_DNA"/>
</dbReference>
<dbReference type="Proteomes" id="UP000320762">
    <property type="component" value="Unassembled WGS sequence"/>
</dbReference>
<keyword evidence="3" id="KW-1185">Reference proteome</keyword>